<dbReference type="InterPro" id="IPR024567">
    <property type="entry name" value="RNase_HII/HIII_dom"/>
</dbReference>
<dbReference type="SUPFAM" id="SSF53098">
    <property type="entry name" value="Ribonuclease H-like"/>
    <property type="match status" value="1"/>
</dbReference>
<evidence type="ECO:0000256" key="6">
    <source>
        <dbReference type="ARBA" id="ARBA00022490"/>
    </source>
</evidence>
<evidence type="ECO:0000256" key="10">
    <source>
        <dbReference type="ARBA" id="ARBA00022801"/>
    </source>
</evidence>
<dbReference type="GO" id="GO:0046872">
    <property type="term" value="F:metal ion binding"/>
    <property type="evidence" value="ECO:0007669"/>
    <property type="project" value="UniProtKB-KW"/>
</dbReference>
<dbReference type="EMBL" id="PGTZ01000006">
    <property type="protein sequence ID" value="PJI94433.1"/>
    <property type="molecule type" value="Genomic_DNA"/>
</dbReference>
<comment type="catalytic activity">
    <reaction evidence="1 12 13">
        <text>Endonucleolytic cleavage to 5'-phosphomonoester.</text>
        <dbReference type="EC" id="3.1.26.4"/>
    </reaction>
</comment>
<evidence type="ECO:0000313" key="15">
    <source>
        <dbReference type="EMBL" id="PJI94433.1"/>
    </source>
</evidence>
<name>A0A2M8WU18_9MICO</name>
<dbReference type="GO" id="GO:0006298">
    <property type="term" value="P:mismatch repair"/>
    <property type="evidence" value="ECO:0007669"/>
    <property type="project" value="TreeGrafter"/>
</dbReference>
<evidence type="ECO:0000256" key="3">
    <source>
        <dbReference type="ARBA" id="ARBA00004065"/>
    </source>
</evidence>
<dbReference type="GO" id="GO:0004523">
    <property type="term" value="F:RNA-DNA hybrid ribonuclease activity"/>
    <property type="evidence" value="ECO:0007669"/>
    <property type="project" value="UniProtKB-UniRule"/>
</dbReference>
<comment type="similarity">
    <text evidence="5 13">Belongs to the RNase HII family.</text>
</comment>
<keyword evidence="7 12" id="KW-0540">Nuclease</keyword>
<organism evidence="15 16">
    <name type="scientific">Luteimicrobium subarcticum</name>
    <dbReference type="NCBI Taxonomy" id="620910"/>
    <lineage>
        <taxon>Bacteria</taxon>
        <taxon>Bacillati</taxon>
        <taxon>Actinomycetota</taxon>
        <taxon>Actinomycetes</taxon>
        <taxon>Micrococcales</taxon>
        <taxon>Luteimicrobium</taxon>
    </lineage>
</organism>
<keyword evidence="16" id="KW-1185">Reference proteome</keyword>
<comment type="cofactor">
    <cofactor evidence="2">
        <name>Mg(2+)</name>
        <dbReference type="ChEBI" id="CHEBI:18420"/>
    </cofactor>
</comment>
<dbReference type="InterPro" id="IPR012337">
    <property type="entry name" value="RNaseH-like_sf"/>
</dbReference>
<comment type="subcellular location">
    <subcellularLocation>
        <location evidence="4">Cytoplasm</location>
    </subcellularLocation>
</comment>
<gene>
    <name evidence="15" type="ORF">CLV34_0269</name>
</gene>
<dbReference type="Gene3D" id="3.30.420.10">
    <property type="entry name" value="Ribonuclease H-like superfamily/Ribonuclease H"/>
    <property type="match status" value="1"/>
</dbReference>
<feature type="binding site" evidence="12">
    <location>
        <position position="33"/>
    </location>
    <ligand>
        <name>a divalent metal cation</name>
        <dbReference type="ChEBI" id="CHEBI:60240"/>
    </ligand>
</feature>
<dbReference type="NCBIfam" id="NF000595">
    <property type="entry name" value="PRK00015.1-3"/>
    <property type="match status" value="1"/>
</dbReference>
<comment type="function">
    <text evidence="3 13">Endonuclease that specifically degrades the RNA of RNA-DNA hybrids.</text>
</comment>
<feature type="domain" description="RNase H type-2" evidence="14">
    <location>
        <begin position="26"/>
        <end position="243"/>
    </location>
</feature>
<evidence type="ECO:0000256" key="11">
    <source>
        <dbReference type="ARBA" id="ARBA00023211"/>
    </source>
</evidence>
<comment type="cofactor">
    <cofactor evidence="12">
        <name>Mn(2+)</name>
        <dbReference type="ChEBI" id="CHEBI:29035"/>
    </cofactor>
    <cofactor evidence="12">
        <name>Mg(2+)</name>
        <dbReference type="ChEBI" id="CHEBI:18420"/>
    </cofactor>
    <text evidence="12">Manganese or magnesium. Binds 1 divalent metal ion per monomer in the absence of substrate. May bind a second metal ion after substrate binding.</text>
</comment>
<dbReference type="Pfam" id="PF01351">
    <property type="entry name" value="RNase_HII"/>
    <property type="match status" value="1"/>
</dbReference>
<dbReference type="Proteomes" id="UP000231586">
    <property type="component" value="Unassembled WGS sequence"/>
</dbReference>
<evidence type="ECO:0000256" key="5">
    <source>
        <dbReference type="ARBA" id="ARBA00007383"/>
    </source>
</evidence>
<feature type="binding site" evidence="12">
    <location>
        <position position="129"/>
    </location>
    <ligand>
        <name>a divalent metal cation</name>
        <dbReference type="ChEBI" id="CHEBI:60240"/>
    </ligand>
</feature>
<dbReference type="CDD" id="cd07182">
    <property type="entry name" value="RNase_HII_bacteria_HII_like"/>
    <property type="match status" value="1"/>
</dbReference>
<accession>A0A2M8WU18</accession>
<keyword evidence="6" id="KW-0963">Cytoplasm</keyword>
<evidence type="ECO:0000313" key="16">
    <source>
        <dbReference type="Proteomes" id="UP000231586"/>
    </source>
</evidence>
<keyword evidence="8 12" id="KW-0479">Metal-binding</keyword>
<evidence type="ECO:0000256" key="12">
    <source>
        <dbReference type="PROSITE-ProRule" id="PRU01319"/>
    </source>
</evidence>
<keyword evidence="9 12" id="KW-0255">Endonuclease</keyword>
<dbReference type="PANTHER" id="PTHR10954">
    <property type="entry name" value="RIBONUCLEASE H2 SUBUNIT A"/>
    <property type="match status" value="1"/>
</dbReference>
<dbReference type="InterPro" id="IPR022898">
    <property type="entry name" value="RNase_HII"/>
</dbReference>
<keyword evidence="11" id="KW-0464">Manganese</keyword>
<proteinExistence type="inferred from homology"/>
<keyword evidence="10 12" id="KW-0378">Hydrolase</keyword>
<evidence type="ECO:0000256" key="4">
    <source>
        <dbReference type="ARBA" id="ARBA00004496"/>
    </source>
</evidence>
<evidence type="ECO:0000259" key="14">
    <source>
        <dbReference type="PROSITE" id="PS51975"/>
    </source>
</evidence>
<protein>
    <recommendedName>
        <fullName evidence="13">Ribonuclease</fullName>
        <ecNumber evidence="13">3.1.26.4</ecNumber>
    </recommendedName>
</protein>
<dbReference type="RefSeq" id="WP_425436157.1">
    <property type="nucleotide sequence ID" value="NZ_PGTZ01000006.1"/>
</dbReference>
<dbReference type="EC" id="3.1.26.4" evidence="13"/>
<dbReference type="InterPro" id="IPR036397">
    <property type="entry name" value="RNaseH_sf"/>
</dbReference>
<evidence type="ECO:0000256" key="1">
    <source>
        <dbReference type="ARBA" id="ARBA00000077"/>
    </source>
</evidence>
<comment type="caution">
    <text evidence="15">The sequence shown here is derived from an EMBL/GenBank/DDBJ whole genome shotgun (WGS) entry which is preliminary data.</text>
</comment>
<dbReference type="GO" id="GO:0032299">
    <property type="term" value="C:ribonuclease H2 complex"/>
    <property type="evidence" value="ECO:0007669"/>
    <property type="project" value="TreeGrafter"/>
</dbReference>
<evidence type="ECO:0000256" key="8">
    <source>
        <dbReference type="ARBA" id="ARBA00022723"/>
    </source>
</evidence>
<feature type="binding site" evidence="12">
    <location>
        <position position="32"/>
    </location>
    <ligand>
        <name>a divalent metal cation</name>
        <dbReference type="ChEBI" id="CHEBI:60240"/>
    </ligand>
</feature>
<dbReference type="GO" id="GO:0005737">
    <property type="term" value="C:cytoplasm"/>
    <property type="evidence" value="ECO:0007669"/>
    <property type="project" value="UniProtKB-SubCell"/>
</dbReference>
<dbReference type="InterPro" id="IPR001352">
    <property type="entry name" value="RNase_HII/HIII"/>
</dbReference>
<dbReference type="AlphaFoldDB" id="A0A2M8WU18"/>
<dbReference type="PANTHER" id="PTHR10954:SF18">
    <property type="entry name" value="RIBONUCLEASE HII"/>
    <property type="match status" value="1"/>
</dbReference>
<evidence type="ECO:0000256" key="2">
    <source>
        <dbReference type="ARBA" id="ARBA00001946"/>
    </source>
</evidence>
<evidence type="ECO:0000256" key="13">
    <source>
        <dbReference type="RuleBase" id="RU003515"/>
    </source>
</evidence>
<evidence type="ECO:0000256" key="9">
    <source>
        <dbReference type="ARBA" id="ARBA00022759"/>
    </source>
</evidence>
<evidence type="ECO:0000256" key="7">
    <source>
        <dbReference type="ARBA" id="ARBA00022722"/>
    </source>
</evidence>
<reference evidence="15 16" key="1">
    <citation type="submission" date="2017-11" db="EMBL/GenBank/DDBJ databases">
        <title>Genomic Encyclopedia of Archaeal and Bacterial Type Strains, Phase II (KMG-II): From Individual Species to Whole Genera.</title>
        <authorList>
            <person name="Goeker M."/>
        </authorList>
    </citation>
    <scope>NUCLEOTIDE SEQUENCE [LARGE SCALE GENOMIC DNA]</scope>
    <source>
        <strain evidence="15 16">DSM 22413</strain>
    </source>
</reference>
<dbReference type="GO" id="GO:0043137">
    <property type="term" value="P:DNA replication, removal of RNA primer"/>
    <property type="evidence" value="ECO:0007669"/>
    <property type="project" value="TreeGrafter"/>
</dbReference>
<sequence length="257" mass="26314">MTSVRGARSRTAHLRQESAWIEAGARTVAGMDEVGRGALAGPVSVGVVVVDVATKRPPRGLTDSKLLSVGDREGLVPRVSGWAVASAVGHASSAEIDTVGIIGALRLAGRRALAEIAATGVHVDAVLLDGSHDWLSDPVPDLLDQLAADAAEPLPAPVPPLGVRTLVKADVQCASVAGASVLAKCTRDALMRELAVEHPGYAWEQNKGYASAAHVRALGELGASVLHRTSWNLPGLAPAAAVRADDDVLVGSLGPEA</sequence>
<dbReference type="PROSITE" id="PS51975">
    <property type="entry name" value="RNASE_H_2"/>
    <property type="match status" value="1"/>
</dbReference>
<dbReference type="GO" id="GO:0003723">
    <property type="term" value="F:RNA binding"/>
    <property type="evidence" value="ECO:0007669"/>
    <property type="project" value="UniProtKB-UniRule"/>
</dbReference>